<keyword evidence="2" id="KW-1185">Reference proteome</keyword>
<sequence length="275" mass="31850">MVPVEISLTSPRVEDYEPETNGEGLRLALDLIDGVRDEANAKIFQHQKRASFYYNLRVKERFFRQGDLVLRKIEASGVGQKGKLAPNWEGPYHDKLQIIAKNRGRMTEVENDWEVEVPSTWDQSRSKRPDRGRRLEVEKDLKIEVETFDLTPVEVEIQTEFQALDAYIRTLILQSELRFGHSSIRHLLRFGHSSIRHVLDTAPCVIYYVLDTAPYVTFWTQLHTSQRLEGATSHKAPLELRFRLHPRIRTYKSLRPWCAPAAIAPRATPRTTSFA</sequence>
<dbReference type="PANTHER" id="PTHR48475:SF2">
    <property type="entry name" value="RIBONUCLEASE H"/>
    <property type="match status" value="1"/>
</dbReference>
<reference evidence="1" key="2">
    <citation type="submission" date="2023-05" db="EMBL/GenBank/DDBJ databases">
        <authorList>
            <person name="Schelkunov M.I."/>
        </authorList>
    </citation>
    <scope>NUCLEOTIDE SEQUENCE</scope>
    <source>
        <strain evidence="1">Hsosn_3</strain>
        <tissue evidence="1">Leaf</tissue>
    </source>
</reference>
<dbReference type="EMBL" id="JAUIZM010000009">
    <property type="protein sequence ID" value="KAK1363004.1"/>
    <property type="molecule type" value="Genomic_DNA"/>
</dbReference>
<name>A0AAD8M7Y0_9APIA</name>
<gene>
    <name evidence="1" type="ORF">POM88_038565</name>
</gene>
<proteinExistence type="predicted"/>
<dbReference type="Proteomes" id="UP001237642">
    <property type="component" value="Unassembled WGS sequence"/>
</dbReference>
<protein>
    <submittedName>
        <fullName evidence="1">Uncharacterized protein</fullName>
    </submittedName>
</protein>
<comment type="caution">
    <text evidence="1">The sequence shown here is derived from an EMBL/GenBank/DDBJ whole genome shotgun (WGS) entry which is preliminary data.</text>
</comment>
<organism evidence="1 2">
    <name type="scientific">Heracleum sosnowskyi</name>
    <dbReference type="NCBI Taxonomy" id="360622"/>
    <lineage>
        <taxon>Eukaryota</taxon>
        <taxon>Viridiplantae</taxon>
        <taxon>Streptophyta</taxon>
        <taxon>Embryophyta</taxon>
        <taxon>Tracheophyta</taxon>
        <taxon>Spermatophyta</taxon>
        <taxon>Magnoliopsida</taxon>
        <taxon>eudicotyledons</taxon>
        <taxon>Gunneridae</taxon>
        <taxon>Pentapetalae</taxon>
        <taxon>asterids</taxon>
        <taxon>campanulids</taxon>
        <taxon>Apiales</taxon>
        <taxon>Apiaceae</taxon>
        <taxon>Apioideae</taxon>
        <taxon>apioid superclade</taxon>
        <taxon>Tordylieae</taxon>
        <taxon>Tordyliinae</taxon>
        <taxon>Heracleum</taxon>
    </lineage>
</organism>
<reference evidence="1" key="1">
    <citation type="submission" date="2023-02" db="EMBL/GenBank/DDBJ databases">
        <title>Genome of toxic invasive species Heracleum sosnowskyi carries increased number of genes despite the absence of recent whole-genome duplications.</title>
        <authorList>
            <person name="Schelkunov M."/>
            <person name="Shtratnikova V."/>
            <person name="Makarenko M."/>
            <person name="Klepikova A."/>
            <person name="Omelchenko D."/>
            <person name="Novikova G."/>
            <person name="Obukhova E."/>
            <person name="Bogdanov V."/>
            <person name="Penin A."/>
            <person name="Logacheva M."/>
        </authorList>
    </citation>
    <scope>NUCLEOTIDE SEQUENCE</scope>
    <source>
        <strain evidence="1">Hsosn_3</strain>
        <tissue evidence="1">Leaf</tissue>
    </source>
</reference>
<dbReference type="PANTHER" id="PTHR48475">
    <property type="entry name" value="RIBONUCLEASE H"/>
    <property type="match status" value="1"/>
</dbReference>
<evidence type="ECO:0000313" key="2">
    <source>
        <dbReference type="Proteomes" id="UP001237642"/>
    </source>
</evidence>
<evidence type="ECO:0000313" key="1">
    <source>
        <dbReference type="EMBL" id="KAK1363004.1"/>
    </source>
</evidence>
<accession>A0AAD8M7Y0</accession>
<dbReference type="AlphaFoldDB" id="A0AAD8M7Y0"/>